<dbReference type="PANTHER" id="PTHR24350">
    <property type="entry name" value="SERINE/THREONINE-PROTEIN KINASE IAL-RELATED"/>
    <property type="match status" value="1"/>
</dbReference>
<dbReference type="InterPro" id="IPR030616">
    <property type="entry name" value="Aur-like"/>
</dbReference>
<reference evidence="8" key="1">
    <citation type="submission" date="2020-12" db="EMBL/GenBank/DDBJ databases">
        <title>Metabolic potential, ecology and presence of endohyphal bacteria is reflected in genomic diversity of Mucoromycotina.</title>
        <authorList>
            <person name="Muszewska A."/>
            <person name="Okrasinska A."/>
            <person name="Steczkiewicz K."/>
            <person name="Drgas O."/>
            <person name="Orlowska M."/>
            <person name="Perlinska-Lenart U."/>
            <person name="Aleksandrzak-Piekarczyk T."/>
            <person name="Szatraj K."/>
            <person name="Zielenkiewicz U."/>
            <person name="Pilsyk S."/>
            <person name="Malc E."/>
            <person name="Mieczkowski P."/>
            <person name="Kruszewska J.S."/>
            <person name="Biernat P."/>
            <person name="Pawlowska J."/>
        </authorList>
    </citation>
    <scope>NUCLEOTIDE SEQUENCE</scope>
    <source>
        <strain evidence="8">WA0000017839</strain>
    </source>
</reference>
<protein>
    <recommendedName>
        <fullName evidence="7">Protein kinase domain-containing protein</fullName>
    </recommendedName>
</protein>
<dbReference type="SMART" id="SM00220">
    <property type="entry name" value="S_TKc"/>
    <property type="match status" value="1"/>
</dbReference>
<feature type="compositionally biased region" description="Polar residues" evidence="6">
    <location>
        <begin position="80"/>
        <end position="90"/>
    </location>
</feature>
<sequence length="425" mass="48663">IKTWWRQLKTPSISNKSTGSATSSHTTLDWRSLSPDRPPLPFFLPDNSPTSSTTSIHNNNNNDTSTTTNSTHNASNITSKTTKNTLNNIDNLDKPNRTNTDDRNHQSLCPILEESETMITESTESNMMLSRLSPSSLQEEEEPSQRQLEKQPMSISRSSEEDESLPDIKSIQKTPSDRYMSDNLVGDEERCKRKFAKMVLAANKFQTKQQREEKPSHMELVFDVHGNIDMMCMVRQGKSEYHKFCGNSQYVPPELSVQTEYHSELADIWVLGVFLYRMLVGKYPFSAANDQQLFKKMLHGNFSIPSELSEDAKDLLRRMLAPDLTRASLDLIIYHPWIKSYRPLLLDKCQQPSSNHHQQEQLPPAPQQQQNTRRKKPSKSTSTSKKLLKRAFSLLVQGPFPPPKQPYKDLSHLGTRETVFARQRV</sequence>
<dbReference type="EMBL" id="JAEPRD010000063">
    <property type="protein sequence ID" value="KAG2202192.1"/>
    <property type="molecule type" value="Genomic_DNA"/>
</dbReference>
<feature type="compositionally biased region" description="Low complexity" evidence="6">
    <location>
        <begin position="124"/>
        <end position="137"/>
    </location>
</feature>
<keyword evidence="1" id="KW-0723">Serine/threonine-protein kinase</keyword>
<feature type="compositionally biased region" description="Low complexity" evidence="6">
    <location>
        <begin position="43"/>
        <end position="79"/>
    </location>
</feature>
<evidence type="ECO:0000256" key="2">
    <source>
        <dbReference type="ARBA" id="ARBA00022679"/>
    </source>
</evidence>
<evidence type="ECO:0000256" key="4">
    <source>
        <dbReference type="ARBA" id="ARBA00022777"/>
    </source>
</evidence>
<name>A0A8H7V1P4_9FUNG</name>
<feature type="region of interest" description="Disordered" evidence="6">
    <location>
        <begin position="8"/>
        <end position="104"/>
    </location>
</feature>
<keyword evidence="5" id="KW-0067">ATP-binding</keyword>
<keyword evidence="3" id="KW-0547">Nucleotide-binding</keyword>
<accession>A0A8H7V1P4</accession>
<evidence type="ECO:0000259" key="7">
    <source>
        <dbReference type="PROSITE" id="PS50011"/>
    </source>
</evidence>
<dbReference type="SUPFAM" id="SSF56112">
    <property type="entry name" value="Protein kinase-like (PK-like)"/>
    <property type="match status" value="1"/>
</dbReference>
<feature type="region of interest" description="Disordered" evidence="6">
    <location>
        <begin position="124"/>
        <end position="182"/>
    </location>
</feature>
<dbReference type="Gene3D" id="1.10.510.10">
    <property type="entry name" value="Transferase(Phosphotransferase) domain 1"/>
    <property type="match status" value="1"/>
</dbReference>
<dbReference type="PROSITE" id="PS50011">
    <property type="entry name" value="PROTEIN_KINASE_DOM"/>
    <property type="match status" value="1"/>
</dbReference>
<organism evidence="8 9">
    <name type="scientific">Mucor saturninus</name>
    <dbReference type="NCBI Taxonomy" id="64648"/>
    <lineage>
        <taxon>Eukaryota</taxon>
        <taxon>Fungi</taxon>
        <taxon>Fungi incertae sedis</taxon>
        <taxon>Mucoromycota</taxon>
        <taxon>Mucoromycotina</taxon>
        <taxon>Mucoromycetes</taxon>
        <taxon>Mucorales</taxon>
        <taxon>Mucorineae</taxon>
        <taxon>Mucoraceae</taxon>
        <taxon>Mucor</taxon>
    </lineage>
</organism>
<evidence type="ECO:0000313" key="9">
    <source>
        <dbReference type="Proteomes" id="UP000603453"/>
    </source>
</evidence>
<evidence type="ECO:0000313" key="8">
    <source>
        <dbReference type="EMBL" id="KAG2202192.1"/>
    </source>
</evidence>
<feature type="domain" description="Protein kinase" evidence="7">
    <location>
        <begin position="42"/>
        <end position="338"/>
    </location>
</feature>
<dbReference type="GO" id="GO:0004674">
    <property type="term" value="F:protein serine/threonine kinase activity"/>
    <property type="evidence" value="ECO:0007669"/>
    <property type="project" value="UniProtKB-KW"/>
</dbReference>
<dbReference type="AlphaFoldDB" id="A0A8H7V1P4"/>
<keyword evidence="4" id="KW-0418">Kinase</keyword>
<dbReference type="OrthoDB" id="410920at2759"/>
<evidence type="ECO:0000256" key="5">
    <source>
        <dbReference type="ARBA" id="ARBA00022840"/>
    </source>
</evidence>
<evidence type="ECO:0000256" key="6">
    <source>
        <dbReference type="SAM" id="MobiDB-lite"/>
    </source>
</evidence>
<gene>
    <name evidence="8" type="ORF">INT47_002111</name>
</gene>
<comment type="caution">
    <text evidence="8">The sequence shown here is derived from an EMBL/GenBank/DDBJ whole genome shotgun (WGS) entry which is preliminary data.</text>
</comment>
<keyword evidence="2" id="KW-0808">Transferase</keyword>
<evidence type="ECO:0000256" key="3">
    <source>
        <dbReference type="ARBA" id="ARBA00022741"/>
    </source>
</evidence>
<evidence type="ECO:0000256" key="1">
    <source>
        <dbReference type="ARBA" id="ARBA00022527"/>
    </source>
</evidence>
<dbReference type="InterPro" id="IPR011009">
    <property type="entry name" value="Kinase-like_dom_sf"/>
</dbReference>
<proteinExistence type="predicted"/>
<feature type="compositionally biased region" description="Polar residues" evidence="6">
    <location>
        <begin position="9"/>
        <end position="29"/>
    </location>
</feature>
<feature type="compositionally biased region" description="Basic and acidic residues" evidence="6">
    <location>
        <begin position="91"/>
        <end position="104"/>
    </location>
</feature>
<dbReference type="GO" id="GO:0005524">
    <property type="term" value="F:ATP binding"/>
    <property type="evidence" value="ECO:0007669"/>
    <property type="project" value="UniProtKB-KW"/>
</dbReference>
<dbReference type="InterPro" id="IPR000719">
    <property type="entry name" value="Prot_kinase_dom"/>
</dbReference>
<dbReference type="Pfam" id="PF00069">
    <property type="entry name" value="Pkinase"/>
    <property type="match status" value="1"/>
</dbReference>
<dbReference type="Proteomes" id="UP000603453">
    <property type="component" value="Unassembled WGS sequence"/>
</dbReference>
<feature type="region of interest" description="Disordered" evidence="6">
    <location>
        <begin position="351"/>
        <end position="385"/>
    </location>
</feature>
<keyword evidence="9" id="KW-1185">Reference proteome</keyword>
<feature type="non-terminal residue" evidence="8">
    <location>
        <position position="1"/>
    </location>
</feature>